<name>A0ABN9GZ97_9NEOB</name>
<evidence type="ECO:0000259" key="1">
    <source>
        <dbReference type="SMART" id="SM00429"/>
    </source>
</evidence>
<accession>A0ABN9GZ97</accession>
<feature type="domain" description="IPT/TIG" evidence="1">
    <location>
        <begin position="39"/>
        <end position="134"/>
    </location>
</feature>
<dbReference type="Pfam" id="PF01833">
    <property type="entry name" value="TIG"/>
    <property type="match status" value="3"/>
</dbReference>
<dbReference type="SMART" id="SM00429">
    <property type="entry name" value="IPT"/>
    <property type="match status" value="3"/>
</dbReference>
<feature type="non-terminal residue" evidence="2">
    <location>
        <position position="1"/>
    </location>
</feature>
<dbReference type="InterPro" id="IPR014756">
    <property type="entry name" value="Ig_E-set"/>
</dbReference>
<keyword evidence="3" id="KW-1185">Reference proteome</keyword>
<evidence type="ECO:0000313" key="2">
    <source>
        <dbReference type="EMBL" id="CAI9614117.1"/>
    </source>
</evidence>
<evidence type="ECO:0000313" key="3">
    <source>
        <dbReference type="Proteomes" id="UP001162483"/>
    </source>
</evidence>
<feature type="domain" description="IPT/TIG" evidence="1">
    <location>
        <begin position="222"/>
        <end position="299"/>
    </location>
</feature>
<organism evidence="2 3">
    <name type="scientific">Staurois parvus</name>
    <dbReference type="NCBI Taxonomy" id="386267"/>
    <lineage>
        <taxon>Eukaryota</taxon>
        <taxon>Metazoa</taxon>
        <taxon>Chordata</taxon>
        <taxon>Craniata</taxon>
        <taxon>Vertebrata</taxon>
        <taxon>Euteleostomi</taxon>
        <taxon>Amphibia</taxon>
        <taxon>Batrachia</taxon>
        <taxon>Anura</taxon>
        <taxon>Neobatrachia</taxon>
        <taxon>Ranoidea</taxon>
        <taxon>Ranidae</taxon>
        <taxon>Staurois</taxon>
    </lineage>
</organism>
<dbReference type="PANTHER" id="PTHR22625:SF37">
    <property type="entry name" value="PLEXIN-A2"/>
    <property type="match status" value="1"/>
</dbReference>
<dbReference type="InterPro" id="IPR031148">
    <property type="entry name" value="Plexin"/>
</dbReference>
<dbReference type="InterPro" id="IPR013783">
    <property type="entry name" value="Ig-like_fold"/>
</dbReference>
<dbReference type="Gene3D" id="2.60.40.10">
    <property type="entry name" value="Immunoglobulins"/>
    <property type="match status" value="3"/>
</dbReference>
<dbReference type="CDD" id="cd01179">
    <property type="entry name" value="IPT_plexin_repeat2"/>
    <property type="match status" value="1"/>
</dbReference>
<protein>
    <recommendedName>
        <fullName evidence="1">IPT/TIG domain-containing protein</fullName>
    </recommendedName>
</protein>
<sequence length="299" mass="32600">HKYECGWCSGEGRCTLQHHCTSNQNQWLDWSSRNVKCTNPRITEILTVSGPPEGGTLVTIRGMNLGLAFSEIAHNVLVAGVQCTPVQEEYIIAEQIVCEMGPAPPTFSSGPVLLCVGECKPEFMARSLQQYSFVNPTVSHLSPSRGPESGGTMITITGHNLGAGSTVSIRFGNQTCEFYGRSLNEIVCVSAPSLYGVGPVHVFVSVDRAQIESNLQFEYIDDPKVQRIEPEWSIASGHTSLTISGTNLDIIQEPRIRVKYNGKESVNVCKIVNASCLTCWAPALTPEYRPGLDAVERPD</sequence>
<dbReference type="PANTHER" id="PTHR22625">
    <property type="entry name" value="PLEXIN"/>
    <property type="match status" value="1"/>
</dbReference>
<comment type="caution">
    <text evidence="2">The sequence shown here is derived from an EMBL/GenBank/DDBJ whole genome shotgun (WGS) entry which is preliminary data.</text>
</comment>
<reference evidence="2" key="1">
    <citation type="submission" date="2023-05" db="EMBL/GenBank/DDBJ databases">
        <authorList>
            <person name="Stuckert A."/>
        </authorList>
    </citation>
    <scope>NUCLEOTIDE SEQUENCE</scope>
</reference>
<dbReference type="EMBL" id="CATNWA010019609">
    <property type="protein sequence ID" value="CAI9614117.1"/>
    <property type="molecule type" value="Genomic_DNA"/>
</dbReference>
<gene>
    <name evidence="2" type="ORF">SPARVUS_LOCUS15006166</name>
</gene>
<feature type="domain" description="IPT/TIG" evidence="1">
    <location>
        <begin position="135"/>
        <end position="220"/>
    </location>
</feature>
<feature type="non-terminal residue" evidence="2">
    <location>
        <position position="299"/>
    </location>
</feature>
<dbReference type="Proteomes" id="UP001162483">
    <property type="component" value="Unassembled WGS sequence"/>
</dbReference>
<proteinExistence type="predicted"/>
<dbReference type="InterPro" id="IPR002909">
    <property type="entry name" value="IPT_dom"/>
</dbReference>
<dbReference type="SUPFAM" id="SSF81296">
    <property type="entry name" value="E set domains"/>
    <property type="match status" value="3"/>
</dbReference>
<dbReference type="CDD" id="cd01180">
    <property type="entry name" value="IPT_plexin_repeat1"/>
    <property type="match status" value="1"/>
</dbReference>